<gene>
    <name evidence="1" type="ORF">ESCAB7627_1199</name>
</gene>
<evidence type="ECO:0000313" key="1">
    <source>
        <dbReference type="EMBL" id="EDS93873.1"/>
    </source>
</evidence>
<sequence length="97" mass="10743">MVSGIVSYTRWPGLSGQPRLCIFSSSRFSAALQEHSATSLPYQPVIINTKQDALSSSCNGFYFGSESPTFQMELIDQYPSRALLLIAEQNTVMLPTY</sequence>
<dbReference type="Pfam" id="PF13689">
    <property type="entry name" value="DUF4154"/>
    <property type="match status" value="1"/>
</dbReference>
<protein>
    <submittedName>
        <fullName evidence="1">Uncharacterized protein</fullName>
    </submittedName>
</protein>
<reference evidence="1 2" key="1">
    <citation type="submission" date="2008-02" db="EMBL/GenBank/DDBJ databases">
        <title>Annotation of Escherichia albertii TW07627.</title>
        <authorList>
            <person name="Sutton G."/>
            <person name="Whittam T.S."/>
            <person name="Sebastian Y."/>
        </authorList>
    </citation>
    <scope>NUCLEOTIDE SEQUENCE [LARGE SCALE GENOMIC DNA]</scope>
    <source>
        <strain evidence="1 2">TW07627</strain>
    </source>
</reference>
<accession>A0ABC9NUM5</accession>
<dbReference type="Proteomes" id="UP000003042">
    <property type="component" value="Unassembled WGS sequence"/>
</dbReference>
<dbReference type="AlphaFoldDB" id="A0ABC9NUM5"/>
<name>A0ABC9NUM5_ESCAT</name>
<dbReference type="EMBL" id="ABKX01000001">
    <property type="protein sequence ID" value="EDS93873.1"/>
    <property type="molecule type" value="Genomic_DNA"/>
</dbReference>
<organism evidence="1 2">
    <name type="scientific">Escherichia albertii (strain TW07627)</name>
    <dbReference type="NCBI Taxonomy" id="502347"/>
    <lineage>
        <taxon>Bacteria</taxon>
        <taxon>Pseudomonadati</taxon>
        <taxon>Pseudomonadota</taxon>
        <taxon>Gammaproteobacteria</taxon>
        <taxon>Enterobacterales</taxon>
        <taxon>Enterobacteriaceae</taxon>
        <taxon>Escherichia</taxon>
    </lineage>
</organism>
<evidence type="ECO:0000313" key="2">
    <source>
        <dbReference type="Proteomes" id="UP000003042"/>
    </source>
</evidence>
<proteinExistence type="predicted"/>
<comment type="caution">
    <text evidence="1">The sequence shown here is derived from an EMBL/GenBank/DDBJ whole genome shotgun (WGS) entry which is preliminary data.</text>
</comment>
<dbReference type="InterPro" id="IPR025293">
    <property type="entry name" value="YfiR/HmsC-like"/>
</dbReference>